<keyword evidence="3" id="KW-1185">Reference proteome</keyword>
<evidence type="ECO:0000313" key="2">
    <source>
        <dbReference type="EMBL" id="TWT81000.1"/>
    </source>
</evidence>
<dbReference type="Pfam" id="PF13883">
    <property type="entry name" value="CREG_beta-barrel"/>
    <property type="match status" value="1"/>
</dbReference>
<dbReference type="GO" id="GO:0005737">
    <property type="term" value="C:cytoplasm"/>
    <property type="evidence" value="ECO:0007669"/>
    <property type="project" value="UniProtKB-ARBA"/>
</dbReference>
<dbReference type="SUPFAM" id="SSF50475">
    <property type="entry name" value="FMN-binding split barrel"/>
    <property type="match status" value="1"/>
</dbReference>
<dbReference type="PANTHER" id="PTHR13343:SF17">
    <property type="entry name" value="CELLULAR REPRESSOR OF E1A-STIMULATED GENES, ISOFORM A"/>
    <property type="match status" value="1"/>
</dbReference>
<dbReference type="Proteomes" id="UP000315010">
    <property type="component" value="Unassembled WGS sequence"/>
</dbReference>
<dbReference type="EMBL" id="SJPJ01000001">
    <property type="protein sequence ID" value="TWT81000.1"/>
    <property type="molecule type" value="Genomic_DNA"/>
</dbReference>
<dbReference type="RefSeq" id="WP_146396449.1">
    <property type="nucleotide sequence ID" value="NZ_SJPJ01000001.1"/>
</dbReference>
<dbReference type="InterPro" id="IPR014419">
    <property type="entry name" value="HutZ"/>
</dbReference>
<dbReference type="PIRSF" id="PIRSF004633">
    <property type="entry name" value="UCP_PLP_oxd"/>
    <property type="match status" value="1"/>
</dbReference>
<accession>A0A5C5Z1E7</accession>
<dbReference type="OrthoDB" id="9814594at2"/>
<name>A0A5C5Z1E7_9BACT</name>
<reference evidence="2 3" key="1">
    <citation type="submission" date="2019-02" db="EMBL/GenBank/DDBJ databases">
        <title>Deep-cultivation of Planctomycetes and their phenomic and genomic characterization uncovers novel biology.</title>
        <authorList>
            <person name="Wiegand S."/>
            <person name="Jogler M."/>
            <person name="Boedeker C."/>
            <person name="Pinto D."/>
            <person name="Vollmers J."/>
            <person name="Rivas-Marin E."/>
            <person name="Kohn T."/>
            <person name="Peeters S.H."/>
            <person name="Heuer A."/>
            <person name="Rast P."/>
            <person name="Oberbeckmann S."/>
            <person name="Bunk B."/>
            <person name="Jeske O."/>
            <person name="Meyerdierks A."/>
            <person name="Storesund J.E."/>
            <person name="Kallscheuer N."/>
            <person name="Luecker S."/>
            <person name="Lage O.M."/>
            <person name="Pohl T."/>
            <person name="Merkel B.J."/>
            <person name="Hornburger P."/>
            <person name="Mueller R.-W."/>
            <person name="Bruemmer F."/>
            <person name="Labrenz M."/>
            <person name="Spormann A.M."/>
            <person name="Op Den Camp H."/>
            <person name="Overmann J."/>
            <person name="Amann R."/>
            <person name="Jetten M.S.M."/>
            <person name="Mascher T."/>
            <person name="Medema M.H."/>
            <person name="Devos D.P."/>
            <person name="Kaster A.-K."/>
            <person name="Ovreas L."/>
            <person name="Rohde M."/>
            <person name="Galperin M.Y."/>
            <person name="Jogler C."/>
        </authorList>
    </citation>
    <scope>NUCLEOTIDE SEQUENCE [LARGE SCALE GENOMIC DNA]</scope>
    <source>
        <strain evidence="2 3">CA13</strain>
    </source>
</reference>
<gene>
    <name evidence="2" type="ORF">CA13_24470</name>
</gene>
<comment type="caution">
    <text evidence="2">The sequence shown here is derived from an EMBL/GenBank/DDBJ whole genome shotgun (WGS) entry which is preliminary data.</text>
</comment>
<evidence type="ECO:0000259" key="1">
    <source>
        <dbReference type="Pfam" id="PF13883"/>
    </source>
</evidence>
<proteinExistence type="predicted"/>
<dbReference type="InterPro" id="IPR055343">
    <property type="entry name" value="CREG_beta-barrel"/>
</dbReference>
<protein>
    <submittedName>
        <fullName evidence="2">Pyridoxamine 5'-phosphate oxidase</fullName>
    </submittedName>
</protein>
<sequence length="149" mass="15976">MNNRDTIQSILKTAKTGSLGTVGDDNVPFVSLVTVASMEPQSLILLLSSLAKHTQNLTYCSKCSLLLAESASESAHPLAGVRVTMTGNMARIKRGEDADARAIFLSTHPDASMYADFGDFGFFELRIKQAHLVAGFGRIQTLAASELLT</sequence>
<dbReference type="InterPro" id="IPR012349">
    <property type="entry name" value="Split_barrel_FMN-bd"/>
</dbReference>
<dbReference type="PANTHER" id="PTHR13343">
    <property type="entry name" value="CREG1 PROTEIN"/>
    <property type="match status" value="1"/>
</dbReference>
<evidence type="ECO:0000313" key="3">
    <source>
        <dbReference type="Proteomes" id="UP000315010"/>
    </source>
</evidence>
<feature type="domain" description="CREG-like beta-barrel" evidence="1">
    <location>
        <begin position="10"/>
        <end position="144"/>
    </location>
</feature>
<dbReference type="Gene3D" id="2.30.110.10">
    <property type="entry name" value="Electron Transport, Fmn-binding Protein, Chain A"/>
    <property type="match status" value="1"/>
</dbReference>
<dbReference type="AlphaFoldDB" id="A0A5C5Z1E7"/>
<organism evidence="2 3">
    <name type="scientific">Novipirellula herctigrandis</name>
    <dbReference type="NCBI Taxonomy" id="2527986"/>
    <lineage>
        <taxon>Bacteria</taxon>
        <taxon>Pseudomonadati</taxon>
        <taxon>Planctomycetota</taxon>
        <taxon>Planctomycetia</taxon>
        <taxon>Pirellulales</taxon>
        <taxon>Pirellulaceae</taxon>
        <taxon>Novipirellula</taxon>
    </lineage>
</organism>